<feature type="region of interest" description="Disordered" evidence="7">
    <location>
        <begin position="454"/>
        <end position="505"/>
    </location>
</feature>
<feature type="compositionally biased region" description="Low complexity" evidence="7">
    <location>
        <begin position="964"/>
        <end position="978"/>
    </location>
</feature>
<dbReference type="EMBL" id="QKKF02002849">
    <property type="protein sequence ID" value="RZF48099.1"/>
    <property type="molecule type" value="Genomic_DNA"/>
</dbReference>
<dbReference type="GO" id="GO:0005634">
    <property type="term" value="C:nucleus"/>
    <property type="evidence" value="ECO:0007669"/>
    <property type="project" value="TreeGrafter"/>
</dbReference>
<name>A0A482XRM3_LAOST</name>
<evidence type="ECO:0000313" key="11">
    <source>
        <dbReference type="Proteomes" id="UP000291343"/>
    </source>
</evidence>
<dbReference type="GO" id="GO:0008270">
    <property type="term" value="F:zinc ion binding"/>
    <property type="evidence" value="ECO:0007669"/>
    <property type="project" value="UniProtKB-KW"/>
</dbReference>
<evidence type="ECO:0000313" key="10">
    <source>
        <dbReference type="EMBL" id="RZF48099.1"/>
    </source>
</evidence>
<dbReference type="InterPro" id="IPR038765">
    <property type="entry name" value="Papain-like_cys_pep_sf"/>
</dbReference>
<dbReference type="OrthoDB" id="7673806at2759"/>
<sequence>MMAYTQENIVSSTQENADNNLGPSRESLGAVQFCSTNCAKVSPLPTTQIPKFNVKEKLEKKKLGKKVKKSKNGKKKEKKKKKQKQNALEKCFEGDEAFKETVKGLELLNLRCRELVLIYRSSLTFGRLNGVLSIIVEFLKTSDSECLTKPSKACIVKPFLNDIVYLVHLLYSDLRKFNSDNKDRPNYLNKMSDLLAMVIDVEITTSKIYECKKCKGKSFRTEAKLKEHLEKIHKMETSTKGWKDDNDTSSNIGISEEEREKLVSVLISSLYIYLDNSSNHILDTMLKTTNKNKKKASKICSRIFSHILQSPQTPMSILEYARHILAFKMWKKMLDSITRQREVTQLAARLLPAPPAHFRERVAVLEGIMPPVPVAKPDSAVTEHCLIVKSARHVKYELKDQIQKYLMLINNPQRYSELLKNLRFIGENLNEFNVKDSVFAVDDEDMILYDTFPSESSAKTSGSNKKSADKNAEKKAASKKSADKKNAEKKSADKKNADKKVKSSVTVDCQTDPKIVAELSDKTELVTSSNEEQDQLPLIKIKSEIDLVEVSDAQSNSLDELNVCDAEPVNCEQSTEVNKITDSGIDVDDSCDDLSQKRPDIQILRKLADDKNFDFDDDAEQAKLYELYENLKKKFEPAKLNDPLEVMKMDKTGTPEKKTQIVTPLSHSIESSGMCSPNLKPAFCDETMRSTAQTSSIAENQIDLAKTFDQVGKEMDFQKSAASVQDLLCEPWPLELVGEMEKYMEKNKLADNDLDAGLKTTFKEEAGEFKADIIRESTGMTLKEEEEEKRRLCNLEDDFITELFSEQPGHNGFGSLMDFLNSPVDDLSLINSVTEPPPWSTDGTSQPLLSLLMDDDLAFADASDIAAGLSDRSCEERFFMKDNTPSPRKSMSLEAALSLSPNSNEQFCQKSPEKRALARSNNDNEEPQMKRTRSSTDAHNYLLTPPSTPVASESAKSQVESQKDAAASSSSKANSENSPKCSFSGIVDHKMNVANEDNASPEKIKCSTENRPSSPLKNVKHVVDRPKDSATEKPPISPPECTCDQRLSGSMIDSYFRYFHRTRLSFTNQQKTYIFSVSFYPLLTSDSSQAMKLRKGLAEKRHSLVESITRNVDLFEKDFIIFPIEKHGRWLVVIVCFPGLTGPVEYQQKEQIKKHSSPKKNLFKDETATGTSSAKARRTRLGCNSVEKRNSKETADCDTISNNKSVGNSKSPTKTSESNQGQDDRTSNESQPIKQPCILVFDSSPKPRKTEVVEVIRDYLRVEYKVKHGKDKDFSTFMKDSKPRVPTRKNSACCGVYMLQYADSFFNNPIIDFRLPIKHLQNWFPADAISRKRDEIYRFVPQPTAGDPVCASQMLHVKSCKANDGPTAAGSSQRRPSSDCDTKEAKPITVLDSFRAVAVLEDCNTSDDISDDFKGFDLEQPLDNLLSPDRRAAALTADLLNDDDNAVMDVIGEENEEEEEVVSMLCSRLKAHTPELVVALSRSDYVPQQNKKRRVRTKTVTALTPKTQPPSKRKNVGSENSVAAPKKSTTASRKSDSANKAPKKGKKPRCKATRKSARRLKVVSPTPKSLLKLRSADKEGKDDNSTSIPLRTHHFNELWKTIQKMDKKGRRCRK</sequence>
<feature type="region of interest" description="Disordered" evidence="7">
    <location>
        <begin position="1"/>
        <end position="22"/>
    </location>
</feature>
<gene>
    <name evidence="10" type="ORF">LSTR_LSTR002165</name>
</gene>
<evidence type="ECO:0000259" key="8">
    <source>
        <dbReference type="PROSITE" id="PS50157"/>
    </source>
</evidence>
<evidence type="ECO:0000256" key="6">
    <source>
        <dbReference type="PROSITE-ProRule" id="PRU00042"/>
    </source>
</evidence>
<dbReference type="InterPro" id="IPR051947">
    <property type="entry name" value="Sentrin-specific_protease"/>
</dbReference>
<dbReference type="GO" id="GO:0016926">
    <property type="term" value="P:protein desumoylation"/>
    <property type="evidence" value="ECO:0007669"/>
    <property type="project" value="TreeGrafter"/>
</dbReference>
<feature type="compositionally biased region" description="Polar residues" evidence="7">
    <location>
        <begin position="1199"/>
        <end position="1221"/>
    </location>
</feature>
<feature type="compositionally biased region" description="Polar residues" evidence="7">
    <location>
        <begin position="949"/>
        <end position="959"/>
    </location>
</feature>
<evidence type="ECO:0000256" key="4">
    <source>
        <dbReference type="ARBA" id="ARBA00022786"/>
    </source>
</evidence>
<accession>A0A482XRM3</accession>
<feature type="region of interest" description="Disordered" evidence="7">
    <location>
        <begin position="1151"/>
        <end position="1236"/>
    </location>
</feature>
<dbReference type="PANTHER" id="PTHR46896">
    <property type="entry name" value="SENTRIN-SPECIFIC PROTEASE"/>
    <property type="match status" value="1"/>
</dbReference>
<keyword evidence="6" id="KW-0862">Zinc</keyword>
<keyword evidence="5" id="KW-0378">Hydrolase</keyword>
<keyword evidence="2" id="KW-0597">Phosphoprotein</keyword>
<comment type="similarity">
    <text evidence="1">Belongs to the peptidase C48 family.</text>
</comment>
<dbReference type="GO" id="GO:0070139">
    <property type="term" value="F:SUMO-specific endopeptidase activity"/>
    <property type="evidence" value="ECO:0007669"/>
    <property type="project" value="TreeGrafter"/>
</dbReference>
<feature type="region of interest" description="Disordered" evidence="7">
    <location>
        <begin position="999"/>
        <end position="1019"/>
    </location>
</feature>
<feature type="region of interest" description="Disordered" evidence="7">
    <location>
        <begin position="899"/>
        <end position="984"/>
    </location>
</feature>
<feature type="region of interest" description="Disordered" evidence="7">
    <location>
        <begin position="1486"/>
        <end position="1589"/>
    </location>
</feature>
<evidence type="ECO:0000256" key="1">
    <source>
        <dbReference type="ARBA" id="ARBA00005234"/>
    </source>
</evidence>
<feature type="compositionally biased region" description="Polar residues" evidence="7">
    <location>
        <begin position="1517"/>
        <end position="1532"/>
    </location>
</feature>
<feature type="region of interest" description="Disordered" evidence="7">
    <location>
        <begin position="1362"/>
        <end position="1383"/>
    </location>
</feature>
<keyword evidence="4" id="KW-0833">Ubl conjugation pathway</keyword>
<keyword evidence="6" id="KW-0479">Metal-binding</keyword>
<keyword evidence="11" id="KW-1185">Reference proteome</keyword>
<feature type="compositionally biased region" description="Polar residues" evidence="7">
    <location>
        <begin position="899"/>
        <end position="909"/>
    </location>
</feature>
<dbReference type="GO" id="GO:0006508">
    <property type="term" value="P:proteolysis"/>
    <property type="evidence" value="ECO:0007669"/>
    <property type="project" value="UniProtKB-KW"/>
</dbReference>
<dbReference type="Proteomes" id="UP000291343">
    <property type="component" value="Unassembled WGS sequence"/>
</dbReference>
<comment type="caution">
    <text evidence="10">The sequence shown here is derived from an EMBL/GenBank/DDBJ whole genome shotgun (WGS) entry which is preliminary data.</text>
</comment>
<dbReference type="PROSITE" id="PS50600">
    <property type="entry name" value="ULP_PROTEASE"/>
    <property type="match status" value="1"/>
</dbReference>
<dbReference type="SUPFAM" id="SSF54001">
    <property type="entry name" value="Cysteine proteinases"/>
    <property type="match status" value="1"/>
</dbReference>
<dbReference type="SMR" id="A0A482XRM3"/>
<reference evidence="10 11" key="1">
    <citation type="journal article" date="2017" name="Gigascience">
        <title>Genome sequence of the small brown planthopper, Laodelphax striatellus.</title>
        <authorList>
            <person name="Zhu J."/>
            <person name="Jiang F."/>
            <person name="Wang X."/>
            <person name="Yang P."/>
            <person name="Bao Y."/>
            <person name="Zhao W."/>
            <person name="Wang W."/>
            <person name="Lu H."/>
            <person name="Wang Q."/>
            <person name="Cui N."/>
            <person name="Li J."/>
            <person name="Chen X."/>
            <person name="Luo L."/>
            <person name="Yu J."/>
            <person name="Kang L."/>
            <person name="Cui F."/>
        </authorList>
    </citation>
    <scope>NUCLEOTIDE SEQUENCE [LARGE SCALE GENOMIC DNA]</scope>
    <source>
        <strain evidence="10">Lst14</strain>
    </source>
</reference>
<keyword evidence="6" id="KW-0863">Zinc-finger</keyword>
<proteinExistence type="inferred from homology"/>
<evidence type="ECO:0000256" key="7">
    <source>
        <dbReference type="SAM" id="MobiDB-lite"/>
    </source>
</evidence>
<dbReference type="InterPro" id="IPR003653">
    <property type="entry name" value="Peptidase_C48_C"/>
</dbReference>
<feature type="domain" description="C2H2-type" evidence="8">
    <location>
        <begin position="209"/>
        <end position="238"/>
    </location>
</feature>
<dbReference type="Pfam" id="PF02902">
    <property type="entry name" value="Peptidase_C48"/>
    <property type="match status" value="1"/>
</dbReference>
<dbReference type="InterPro" id="IPR013087">
    <property type="entry name" value="Znf_C2H2_type"/>
</dbReference>
<keyword evidence="3" id="KW-0645">Protease</keyword>
<evidence type="ECO:0000259" key="9">
    <source>
        <dbReference type="PROSITE" id="PS50600"/>
    </source>
</evidence>
<dbReference type="GO" id="GO:0005737">
    <property type="term" value="C:cytoplasm"/>
    <property type="evidence" value="ECO:0007669"/>
    <property type="project" value="TreeGrafter"/>
</dbReference>
<feature type="compositionally biased region" description="Polar residues" evidence="7">
    <location>
        <begin position="1498"/>
        <end position="1510"/>
    </location>
</feature>
<dbReference type="InParanoid" id="A0A482XRM3"/>
<dbReference type="Gene3D" id="3.40.395.10">
    <property type="entry name" value="Adenoviral Proteinase, Chain A"/>
    <property type="match status" value="1"/>
</dbReference>
<evidence type="ECO:0008006" key="12">
    <source>
        <dbReference type="Google" id="ProtNLM"/>
    </source>
</evidence>
<feature type="domain" description="Ubiquitin-like protease family profile" evidence="9">
    <location>
        <begin position="1022"/>
        <end position="1305"/>
    </location>
</feature>
<feature type="compositionally biased region" description="Basic and acidic residues" evidence="7">
    <location>
        <begin position="466"/>
        <end position="501"/>
    </location>
</feature>
<feature type="compositionally biased region" description="Basic and acidic residues" evidence="7">
    <location>
        <begin position="1186"/>
        <end position="1195"/>
    </location>
</feature>
<evidence type="ECO:0000256" key="5">
    <source>
        <dbReference type="ARBA" id="ARBA00022801"/>
    </source>
</evidence>
<feature type="compositionally biased region" description="Basic residues" evidence="7">
    <location>
        <begin position="1541"/>
        <end position="1561"/>
    </location>
</feature>
<dbReference type="PANTHER" id="PTHR46896:SF3">
    <property type="entry name" value="FI06413P-RELATED"/>
    <property type="match status" value="1"/>
</dbReference>
<evidence type="ECO:0000256" key="2">
    <source>
        <dbReference type="ARBA" id="ARBA00022553"/>
    </source>
</evidence>
<organism evidence="10 11">
    <name type="scientific">Laodelphax striatellus</name>
    <name type="common">Small brown planthopper</name>
    <name type="synonym">Delphax striatella</name>
    <dbReference type="NCBI Taxonomy" id="195883"/>
    <lineage>
        <taxon>Eukaryota</taxon>
        <taxon>Metazoa</taxon>
        <taxon>Ecdysozoa</taxon>
        <taxon>Arthropoda</taxon>
        <taxon>Hexapoda</taxon>
        <taxon>Insecta</taxon>
        <taxon>Pterygota</taxon>
        <taxon>Neoptera</taxon>
        <taxon>Paraneoptera</taxon>
        <taxon>Hemiptera</taxon>
        <taxon>Auchenorrhyncha</taxon>
        <taxon>Fulgoroidea</taxon>
        <taxon>Delphacidae</taxon>
        <taxon>Criomorphinae</taxon>
        <taxon>Laodelphax</taxon>
    </lineage>
</organism>
<dbReference type="STRING" id="195883.A0A482XRM3"/>
<protein>
    <recommendedName>
        <fullName evidence="12">Ubiquitin-like protease family profile domain-containing protein</fullName>
    </recommendedName>
</protein>
<evidence type="ECO:0000256" key="3">
    <source>
        <dbReference type="ARBA" id="ARBA00022670"/>
    </source>
</evidence>
<dbReference type="PROSITE" id="PS50157">
    <property type="entry name" value="ZINC_FINGER_C2H2_2"/>
    <property type="match status" value="1"/>
</dbReference>
<feature type="compositionally biased region" description="Basic and acidic residues" evidence="7">
    <location>
        <begin position="1574"/>
        <end position="1584"/>
    </location>
</feature>
<feature type="region of interest" description="Disordered" evidence="7">
    <location>
        <begin position="62"/>
        <end position="82"/>
    </location>
</feature>